<proteinExistence type="inferred from homology"/>
<dbReference type="PANTHER" id="PTHR10743">
    <property type="entry name" value="PROTEIN RER1"/>
    <property type="match status" value="1"/>
</dbReference>
<evidence type="ECO:0000256" key="4">
    <source>
        <dbReference type="ARBA" id="ARBA00022989"/>
    </source>
</evidence>
<feature type="transmembrane region" description="Helical" evidence="6">
    <location>
        <begin position="38"/>
        <end position="57"/>
    </location>
</feature>
<evidence type="ECO:0000256" key="1">
    <source>
        <dbReference type="ARBA" id="ARBA00004141"/>
    </source>
</evidence>
<evidence type="ECO:0000256" key="6">
    <source>
        <dbReference type="SAM" id="Phobius"/>
    </source>
</evidence>
<comment type="caution">
    <text evidence="7">The sequence shown here is derived from an EMBL/GenBank/DDBJ whole genome shotgun (WGS) entry which is preliminary data.</text>
</comment>
<dbReference type="GO" id="GO:0006890">
    <property type="term" value="P:retrograde vesicle-mediated transport, Golgi to endoplasmic reticulum"/>
    <property type="evidence" value="ECO:0007669"/>
    <property type="project" value="TreeGrafter"/>
</dbReference>
<sequence>MEGFGDEGASVVSPVARWEHDAWRMYRYYLDRATPHTVCRWIGTLVMVAVYCSRLYYVRGFYIIVYGLGVYVVNLLSGFLSLLVDPEHEHSDGPLLPTKCFDEFKPLIRRLPEFKFWYSFTRAFIMAFVMTFFPVFDVPVVWSILLCSWTLIFFVTMGCQIRYLIRHKCILFNIGKQVSFKWLHPEQLIMLNHLQVTMFPPWPKGLVGFLHECCLRKLFILWKTATVAARSMLLSYWKGRQWWMVLLQETKCRIWNLDFTTVVSKIGMEEKEESSTLLIFSLSSAAMAAHSPLFHHILAYTYAAFLVPIYNWPHEWQ</sequence>
<organism evidence="7 8">
    <name type="scientific">Salix brachista</name>
    <dbReference type="NCBI Taxonomy" id="2182728"/>
    <lineage>
        <taxon>Eukaryota</taxon>
        <taxon>Viridiplantae</taxon>
        <taxon>Streptophyta</taxon>
        <taxon>Embryophyta</taxon>
        <taxon>Tracheophyta</taxon>
        <taxon>Spermatophyta</taxon>
        <taxon>Magnoliopsida</taxon>
        <taxon>eudicotyledons</taxon>
        <taxon>Gunneridae</taxon>
        <taxon>Pentapetalae</taxon>
        <taxon>rosids</taxon>
        <taxon>fabids</taxon>
        <taxon>Malpighiales</taxon>
        <taxon>Salicaceae</taxon>
        <taxon>Saliceae</taxon>
        <taxon>Salix</taxon>
    </lineage>
</organism>
<dbReference type="GO" id="GO:0005783">
    <property type="term" value="C:endoplasmic reticulum"/>
    <property type="evidence" value="ECO:0007669"/>
    <property type="project" value="GOC"/>
</dbReference>
<accession>A0A5N5N1D1</accession>
<dbReference type="Pfam" id="PF03248">
    <property type="entry name" value="Rer1"/>
    <property type="match status" value="1"/>
</dbReference>
<keyword evidence="3 6" id="KW-0812">Transmembrane</keyword>
<comment type="subcellular location">
    <subcellularLocation>
        <location evidence="1">Membrane</location>
        <topology evidence="1">Multi-pass membrane protein</topology>
    </subcellularLocation>
</comment>
<comment type="similarity">
    <text evidence="2">Belongs to the RER1 family.</text>
</comment>
<evidence type="ECO:0008006" key="9">
    <source>
        <dbReference type="Google" id="ProtNLM"/>
    </source>
</evidence>
<evidence type="ECO:0000256" key="3">
    <source>
        <dbReference type="ARBA" id="ARBA00022692"/>
    </source>
</evidence>
<keyword evidence="8" id="KW-1185">Reference proteome</keyword>
<dbReference type="EMBL" id="VDCV01000004">
    <property type="protein sequence ID" value="KAB5561340.1"/>
    <property type="molecule type" value="Genomic_DNA"/>
</dbReference>
<evidence type="ECO:0000256" key="2">
    <source>
        <dbReference type="ARBA" id="ARBA00006070"/>
    </source>
</evidence>
<dbReference type="InterPro" id="IPR004932">
    <property type="entry name" value="Rer1"/>
</dbReference>
<evidence type="ECO:0000313" key="7">
    <source>
        <dbReference type="EMBL" id="KAB5561340.1"/>
    </source>
</evidence>
<feature type="transmembrane region" description="Helical" evidence="6">
    <location>
        <begin position="142"/>
        <end position="165"/>
    </location>
</feature>
<dbReference type="GO" id="GO:0006621">
    <property type="term" value="P:protein retention in ER lumen"/>
    <property type="evidence" value="ECO:0007669"/>
    <property type="project" value="TreeGrafter"/>
</dbReference>
<gene>
    <name evidence="7" type="ORF">DKX38_006297</name>
</gene>
<protein>
    <recommendedName>
        <fullName evidence="9">Protein RER1</fullName>
    </recommendedName>
</protein>
<name>A0A5N5N1D1_9ROSI</name>
<feature type="transmembrane region" description="Helical" evidence="6">
    <location>
        <begin position="63"/>
        <end position="84"/>
    </location>
</feature>
<dbReference type="GO" id="GO:0000139">
    <property type="term" value="C:Golgi membrane"/>
    <property type="evidence" value="ECO:0007669"/>
    <property type="project" value="TreeGrafter"/>
</dbReference>
<reference evidence="8" key="1">
    <citation type="journal article" date="2019" name="Gigascience">
        <title>De novo genome assembly of the endangered Acer yangbiense, a plant species with extremely small populations endemic to Yunnan Province, China.</title>
        <authorList>
            <person name="Yang J."/>
            <person name="Wariss H.M."/>
            <person name="Tao L."/>
            <person name="Zhang R."/>
            <person name="Yun Q."/>
            <person name="Hollingsworth P."/>
            <person name="Dao Z."/>
            <person name="Luo G."/>
            <person name="Guo H."/>
            <person name="Ma Y."/>
            <person name="Sun W."/>
        </authorList>
    </citation>
    <scope>NUCLEOTIDE SEQUENCE [LARGE SCALE GENOMIC DNA]</scope>
    <source>
        <strain evidence="8">cv. br00</strain>
    </source>
</reference>
<keyword evidence="4 6" id="KW-1133">Transmembrane helix</keyword>
<dbReference type="AlphaFoldDB" id="A0A5N5N1D1"/>
<dbReference type="Proteomes" id="UP000326939">
    <property type="component" value="Chromosome 4"/>
</dbReference>
<evidence type="ECO:0000313" key="8">
    <source>
        <dbReference type="Proteomes" id="UP000326939"/>
    </source>
</evidence>
<evidence type="ECO:0000256" key="5">
    <source>
        <dbReference type="ARBA" id="ARBA00023136"/>
    </source>
</evidence>
<dbReference type="PANTHER" id="PTHR10743:SF17">
    <property type="entry name" value="PROTEIN RER1A"/>
    <property type="match status" value="1"/>
</dbReference>
<keyword evidence="5 6" id="KW-0472">Membrane</keyword>